<feature type="transmembrane region" description="Helical" evidence="1">
    <location>
        <begin position="26"/>
        <end position="45"/>
    </location>
</feature>
<dbReference type="InterPro" id="IPR007272">
    <property type="entry name" value="Sulf_transp_TsuA/YedE"/>
</dbReference>
<evidence type="ECO:0000313" key="2">
    <source>
        <dbReference type="EMBL" id="CAE6735310.1"/>
    </source>
</evidence>
<dbReference type="EMBL" id="CAJNBH010000005">
    <property type="protein sequence ID" value="CAE6735310.1"/>
    <property type="molecule type" value="Genomic_DNA"/>
</dbReference>
<keyword evidence="1" id="KW-0812">Transmembrane</keyword>
<dbReference type="Pfam" id="PF04143">
    <property type="entry name" value="Sulf_transp"/>
    <property type="match status" value="1"/>
</dbReference>
<name>A0ABN7L7T6_9BURK</name>
<evidence type="ECO:0000256" key="1">
    <source>
        <dbReference type="SAM" id="Phobius"/>
    </source>
</evidence>
<protein>
    <recommendedName>
        <fullName evidence="4">Sulphur transport domain-containing protein</fullName>
    </recommendedName>
</protein>
<keyword evidence="1" id="KW-0472">Membrane</keyword>
<evidence type="ECO:0008006" key="4">
    <source>
        <dbReference type="Google" id="ProtNLM"/>
    </source>
</evidence>
<dbReference type="Proteomes" id="UP000673821">
    <property type="component" value="Unassembled WGS sequence"/>
</dbReference>
<accession>A0ABN7L7T6</accession>
<organism evidence="2 3">
    <name type="scientific">Paraburkholderia nemoris</name>
    <dbReference type="NCBI Taxonomy" id="2793076"/>
    <lineage>
        <taxon>Bacteria</taxon>
        <taxon>Pseudomonadati</taxon>
        <taxon>Pseudomonadota</taxon>
        <taxon>Betaproteobacteria</taxon>
        <taxon>Burkholderiales</taxon>
        <taxon>Burkholderiaceae</taxon>
        <taxon>Paraburkholderia</taxon>
    </lineage>
</organism>
<proteinExistence type="predicted"/>
<gene>
    <name evidence="2" type="ORF">R69776_02191</name>
</gene>
<evidence type="ECO:0000313" key="3">
    <source>
        <dbReference type="Proteomes" id="UP000673821"/>
    </source>
</evidence>
<sequence length="70" mass="7548">MLGYGARLAYGCNIGACFSGIVSGSLYGWLWLVAAFVGNVLGTRLRPVFGLKVGRIRANGCEKLQMQPRL</sequence>
<comment type="caution">
    <text evidence="2">The sequence shown here is derived from an EMBL/GenBank/DDBJ whole genome shotgun (WGS) entry which is preliminary data.</text>
</comment>
<reference evidence="2 3" key="1">
    <citation type="submission" date="2021-02" db="EMBL/GenBank/DDBJ databases">
        <authorList>
            <person name="Vanwijnsberghe S."/>
        </authorList>
    </citation>
    <scope>NUCLEOTIDE SEQUENCE [LARGE SCALE GENOMIC DNA]</scope>
    <source>
        <strain evidence="2 3">R-69776</strain>
    </source>
</reference>
<keyword evidence="1" id="KW-1133">Transmembrane helix</keyword>
<keyword evidence="3" id="KW-1185">Reference proteome</keyword>